<dbReference type="EMBL" id="UINC01019647">
    <property type="protein sequence ID" value="SVA83282.1"/>
    <property type="molecule type" value="Genomic_DNA"/>
</dbReference>
<evidence type="ECO:0000259" key="2">
    <source>
        <dbReference type="Pfam" id="PF04069"/>
    </source>
</evidence>
<dbReference type="Gene3D" id="3.10.105.10">
    <property type="entry name" value="Dipeptide-binding Protein, Domain 3"/>
    <property type="match status" value="1"/>
</dbReference>
<protein>
    <recommendedName>
        <fullName evidence="2">ABC-type glycine betaine transport system substrate-binding domain-containing protein</fullName>
    </recommendedName>
</protein>
<feature type="domain" description="ABC-type glycine betaine transport system substrate-binding" evidence="2">
    <location>
        <begin position="76"/>
        <end position="341"/>
    </location>
</feature>
<dbReference type="InterPro" id="IPR007210">
    <property type="entry name" value="ABC_Gly_betaine_transp_sub-bd"/>
</dbReference>
<name>A0A381Z307_9ZZZZ</name>
<keyword evidence="1" id="KW-0472">Membrane</keyword>
<organism evidence="3">
    <name type="scientific">marine metagenome</name>
    <dbReference type="NCBI Taxonomy" id="408172"/>
    <lineage>
        <taxon>unclassified sequences</taxon>
        <taxon>metagenomes</taxon>
        <taxon>ecological metagenomes</taxon>
    </lineage>
</organism>
<keyword evidence="1" id="KW-1133">Transmembrane helix</keyword>
<dbReference type="GO" id="GO:0022857">
    <property type="term" value="F:transmembrane transporter activity"/>
    <property type="evidence" value="ECO:0007669"/>
    <property type="project" value="InterPro"/>
</dbReference>
<dbReference type="SUPFAM" id="SSF53850">
    <property type="entry name" value="Periplasmic binding protein-like II"/>
    <property type="match status" value="1"/>
</dbReference>
<proteinExistence type="predicted"/>
<evidence type="ECO:0000313" key="3">
    <source>
        <dbReference type="EMBL" id="SVA83282.1"/>
    </source>
</evidence>
<accession>A0A381Z307</accession>
<keyword evidence="1" id="KW-0812">Transmembrane</keyword>
<dbReference type="AlphaFoldDB" id="A0A381Z307"/>
<reference evidence="3" key="1">
    <citation type="submission" date="2018-05" db="EMBL/GenBank/DDBJ databases">
        <authorList>
            <person name="Lanie J.A."/>
            <person name="Ng W.-L."/>
            <person name="Kazmierczak K.M."/>
            <person name="Andrzejewski T.M."/>
            <person name="Davidsen T.M."/>
            <person name="Wayne K.J."/>
            <person name="Tettelin H."/>
            <person name="Glass J.I."/>
            <person name="Rusch D."/>
            <person name="Podicherti R."/>
            <person name="Tsui H.-C.T."/>
            <person name="Winkler M.E."/>
        </authorList>
    </citation>
    <scope>NUCLEOTIDE SEQUENCE</scope>
</reference>
<feature type="transmembrane region" description="Helical" evidence="1">
    <location>
        <begin position="46"/>
        <end position="64"/>
    </location>
</feature>
<sequence>MALITRIINRTSQRLSTLEVGPREAAESRSKSIEETLYFMLRRIKISLVMLAILILTSLTVTTACGGSDSDTTKREIVFAGLNWDSALIQNGVARFIVDNGYGYPTSHVEGATVPLFEGLRKGDIDITMEIWLPNQQAVWDNAIKAGEVIPVGKSLEDNWQNTFLIPDYVAEAHPGLKNVEDLKKDEYKALFVEPDSGGKAVLIGCIAQWACRGINEGQLKAYGLEEHVELRDPGTMAGLNGAIQGAYTKKDPVLFYYWGPTTLSASLNMVGLEQPPIANCAGADPALGCEIPAAEVLVAMNMDLVEDAPELITFFRNWDWSASNQLAAEGWHADNKDAAASSDEAYTATAVWYLKNNDAWKAWLPEAELAKVEEALAAN</sequence>
<dbReference type="Pfam" id="PF04069">
    <property type="entry name" value="OpuAC"/>
    <property type="match status" value="1"/>
</dbReference>
<gene>
    <name evidence="3" type="ORF">METZ01_LOCUS136136</name>
</gene>
<evidence type="ECO:0000256" key="1">
    <source>
        <dbReference type="SAM" id="Phobius"/>
    </source>
</evidence>
<dbReference type="Gene3D" id="3.40.190.100">
    <property type="entry name" value="Glycine betaine-binding periplasmic protein, domain 2"/>
    <property type="match status" value="1"/>
</dbReference>
<dbReference type="GO" id="GO:0043190">
    <property type="term" value="C:ATP-binding cassette (ABC) transporter complex"/>
    <property type="evidence" value="ECO:0007669"/>
    <property type="project" value="InterPro"/>
</dbReference>